<dbReference type="InterPro" id="IPR050627">
    <property type="entry name" value="Nitroreductase/BluB"/>
</dbReference>
<dbReference type="Proteomes" id="UP001491552">
    <property type="component" value="Unassembled WGS sequence"/>
</dbReference>
<name>A0ABV1G3F2_9FIRM</name>
<protein>
    <submittedName>
        <fullName evidence="3">Nitroreductase</fullName>
    </submittedName>
</protein>
<evidence type="ECO:0000313" key="4">
    <source>
        <dbReference type="Proteomes" id="UP001491552"/>
    </source>
</evidence>
<reference evidence="3 4" key="1">
    <citation type="submission" date="2024-03" db="EMBL/GenBank/DDBJ databases">
        <title>Human intestinal bacterial collection.</title>
        <authorList>
            <person name="Pauvert C."/>
            <person name="Hitch T.C.A."/>
            <person name="Clavel T."/>
        </authorList>
    </citation>
    <scope>NUCLEOTIDE SEQUENCE [LARGE SCALE GENOMIC DNA]</scope>
    <source>
        <strain evidence="3 4">CLA-AA-H192</strain>
    </source>
</reference>
<evidence type="ECO:0000256" key="1">
    <source>
        <dbReference type="ARBA" id="ARBA00023027"/>
    </source>
</evidence>
<evidence type="ECO:0000259" key="2">
    <source>
        <dbReference type="Pfam" id="PF00881"/>
    </source>
</evidence>
<dbReference type="SUPFAM" id="SSF55469">
    <property type="entry name" value="FMN-dependent nitroreductase-like"/>
    <property type="match status" value="1"/>
</dbReference>
<dbReference type="Pfam" id="PF00881">
    <property type="entry name" value="Nitroreductase"/>
    <property type="match status" value="1"/>
</dbReference>
<dbReference type="InterPro" id="IPR000415">
    <property type="entry name" value="Nitroreductase-like"/>
</dbReference>
<feature type="domain" description="Nitroreductase" evidence="2">
    <location>
        <begin position="9"/>
        <end position="154"/>
    </location>
</feature>
<dbReference type="InterPro" id="IPR029479">
    <property type="entry name" value="Nitroreductase"/>
</dbReference>
<dbReference type="PANTHER" id="PTHR23026:SF125">
    <property type="entry name" value="OXYGEN-INSENSITIVE NAD(P)H NITROREDUCTASE"/>
    <property type="match status" value="1"/>
</dbReference>
<comment type="caution">
    <text evidence="3">The sequence shown here is derived from an EMBL/GenBank/DDBJ whole genome shotgun (WGS) entry which is preliminary data.</text>
</comment>
<sequence length="173" mass="18441">MNEVLNCLETRRSCRAYRPEQVPEEALQEILRAGLYAPSGMGRQSVKLLVVQDPAAIAALERLNGGVLGSPDAHPFYGAPTVCVVLADAAAFTAVEDGSLALGNLMNAAHSLGIASCWIHRAREVFASAEGKALLQQWGVEGEWIGIGHCILGYAAEPEKPAAPRLEGRIVRI</sequence>
<dbReference type="EMBL" id="JBBMFF010000083">
    <property type="protein sequence ID" value="MEQ2509910.1"/>
    <property type="molecule type" value="Genomic_DNA"/>
</dbReference>
<keyword evidence="4" id="KW-1185">Reference proteome</keyword>
<evidence type="ECO:0000313" key="3">
    <source>
        <dbReference type="EMBL" id="MEQ2509910.1"/>
    </source>
</evidence>
<keyword evidence="1" id="KW-0520">NAD</keyword>
<dbReference type="CDD" id="cd02136">
    <property type="entry name" value="PnbA_NfnB-like"/>
    <property type="match status" value="1"/>
</dbReference>
<dbReference type="RefSeq" id="WP_349134619.1">
    <property type="nucleotide sequence ID" value="NZ_JBBMFF010000083.1"/>
</dbReference>
<organism evidence="3 4">
    <name type="scientific">Faecousia intestinalis</name>
    <dbReference type="NCBI Taxonomy" id="3133167"/>
    <lineage>
        <taxon>Bacteria</taxon>
        <taxon>Bacillati</taxon>
        <taxon>Bacillota</taxon>
        <taxon>Clostridia</taxon>
        <taxon>Eubacteriales</taxon>
        <taxon>Oscillospiraceae</taxon>
        <taxon>Faecousia</taxon>
    </lineage>
</organism>
<accession>A0ABV1G3F2</accession>
<dbReference type="PANTHER" id="PTHR23026">
    <property type="entry name" value="NADPH NITROREDUCTASE"/>
    <property type="match status" value="1"/>
</dbReference>
<proteinExistence type="predicted"/>
<dbReference type="Gene3D" id="3.40.109.10">
    <property type="entry name" value="NADH Oxidase"/>
    <property type="match status" value="1"/>
</dbReference>
<gene>
    <name evidence="3" type="ORF">WMO66_01380</name>
</gene>